<comment type="caution">
    <text evidence="3">The sequence shown here is derived from an EMBL/GenBank/DDBJ whole genome shotgun (WGS) entry which is preliminary data.</text>
</comment>
<keyword evidence="3" id="KW-0808">Transferase</keyword>
<dbReference type="Gene3D" id="3.40.50.2000">
    <property type="entry name" value="Glycogen Phosphorylase B"/>
    <property type="match status" value="2"/>
</dbReference>
<feature type="domain" description="Glycosyltransferase subfamily 4-like N-terminal" evidence="2">
    <location>
        <begin position="14"/>
        <end position="173"/>
    </location>
</feature>
<evidence type="ECO:0000259" key="2">
    <source>
        <dbReference type="Pfam" id="PF13439"/>
    </source>
</evidence>
<feature type="region of interest" description="Disordered" evidence="1">
    <location>
        <begin position="339"/>
        <end position="358"/>
    </location>
</feature>
<dbReference type="GO" id="GO:0016757">
    <property type="term" value="F:glycosyltransferase activity"/>
    <property type="evidence" value="ECO:0007669"/>
    <property type="project" value="UniProtKB-KW"/>
</dbReference>
<name>A0ABV7TQP5_9NEIS</name>
<dbReference type="Proteomes" id="UP001595636">
    <property type="component" value="Unassembled WGS sequence"/>
</dbReference>
<accession>A0ABV7TQP5</accession>
<protein>
    <submittedName>
        <fullName evidence="3">Glycosyltransferase family 4 protein</fullName>
        <ecNumber evidence="3">2.4.-.-</ecNumber>
    </submittedName>
</protein>
<keyword evidence="4" id="KW-1185">Reference proteome</keyword>
<dbReference type="PANTHER" id="PTHR45947">
    <property type="entry name" value="SULFOQUINOVOSYL TRANSFERASE SQD2"/>
    <property type="match status" value="1"/>
</dbReference>
<dbReference type="CDD" id="cd03814">
    <property type="entry name" value="GT4-like"/>
    <property type="match status" value="1"/>
</dbReference>
<dbReference type="InterPro" id="IPR028098">
    <property type="entry name" value="Glyco_trans_4-like_N"/>
</dbReference>
<sequence>MRVMIVTDAWLPQVNGVVRSLLETVRELRAMGHEVALLTPLGGEHDDGEAFTTMPLPSYPDIRIALFPYRKVAQSLAAFDADAVHIATEGPLGWAARRWCLRHKQPFSTAYHTRFPEYVAARTRLPLGISYAFMRHFHAPAAAVMAPTPSIVRALRERGFGNVVLWGRGVDTTLFSPGERERLETAPPRFVYIGRVAVEKNIEAFLQLDLPGSKWVVGEGPQLEELRQRYPQVHFAGVFPQHELARFYRAADVFVFPSLTDTFGLVLLEAMACGTPVAAYPVAGPLDVVGNSGGGVLHQDLRLACLQALALDRDHVRRIAERFSWAEATRQFAANLNPRRRPASGVSASHATASGKVR</sequence>
<evidence type="ECO:0000256" key="1">
    <source>
        <dbReference type="SAM" id="MobiDB-lite"/>
    </source>
</evidence>
<keyword evidence="3" id="KW-0328">Glycosyltransferase</keyword>
<dbReference type="SUPFAM" id="SSF53756">
    <property type="entry name" value="UDP-Glycosyltransferase/glycogen phosphorylase"/>
    <property type="match status" value="1"/>
</dbReference>
<gene>
    <name evidence="3" type="ORF">ACFOKJ_01380</name>
</gene>
<evidence type="ECO:0000313" key="3">
    <source>
        <dbReference type="EMBL" id="MFC3624799.1"/>
    </source>
</evidence>
<dbReference type="Pfam" id="PF13439">
    <property type="entry name" value="Glyco_transf_4"/>
    <property type="match status" value="1"/>
</dbReference>
<dbReference type="Pfam" id="PF13692">
    <property type="entry name" value="Glyco_trans_1_4"/>
    <property type="match status" value="1"/>
</dbReference>
<dbReference type="PANTHER" id="PTHR45947:SF3">
    <property type="entry name" value="SULFOQUINOVOSYL TRANSFERASE SQD2"/>
    <property type="match status" value="1"/>
</dbReference>
<organism evidence="3 4">
    <name type="scientific">Vogesella amnigena</name>
    <dbReference type="NCBI Taxonomy" id="1507449"/>
    <lineage>
        <taxon>Bacteria</taxon>
        <taxon>Pseudomonadati</taxon>
        <taxon>Pseudomonadota</taxon>
        <taxon>Betaproteobacteria</taxon>
        <taxon>Neisseriales</taxon>
        <taxon>Chromobacteriaceae</taxon>
        <taxon>Vogesella</taxon>
    </lineage>
</organism>
<evidence type="ECO:0000313" key="4">
    <source>
        <dbReference type="Proteomes" id="UP001595636"/>
    </source>
</evidence>
<dbReference type="RefSeq" id="WP_390276189.1">
    <property type="nucleotide sequence ID" value="NZ_JBHRYH010000002.1"/>
</dbReference>
<dbReference type="EC" id="2.4.-.-" evidence="3"/>
<dbReference type="EMBL" id="JBHRYH010000002">
    <property type="protein sequence ID" value="MFC3624799.1"/>
    <property type="molecule type" value="Genomic_DNA"/>
</dbReference>
<proteinExistence type="predicted"/>
<reference evidence="4" key="1">
    <citation type="journal article" date="2019" name="Int. J. Syst. Evol. Microbiol.">
        <title>The Global Catalogue of Microorganisms (GCM) 10K type strain sequencing project: providing services to taxonomists for standard genome sequencing and annotation.</title>
        <authorList>
            <consortium name="The Broad Institute Genomics Platform"/>
            <consortium name="The Broad Institute Genome Sequencing Center for Infectious Disease"/>
            <person name="Wu L."/>
            <person name="Ma J."/>
        </authorList>
    </citation>
    <scope>NUCLEOTIDE SEQUENCE [LARGE SCALE GENOMIC DNA]</scope>
    <source>
        <strain evidence="4">KCTC 42195</strain>
    </source>
</reference>
<dbReference type="InterPro" id="IPR050194">
    <property type="entry name" value="Glycosyltransferase_grp1"/>
</dbReference>